<evidence type="ECO:0000313" key="3">
    <source>
        <dbReference type="Proteomes" id="UP000321367"/>
    </source>
</evidence>
<dbReference type="EMBL" id="VORY01000028">
    <property type="protein sequence ID" value="TXD92046.1"/>
    <property type="molecule type" value="Genomic_DNA"/>
</dbReference>
<accession>A0A5C6ZQW1</accession>
<dbReference type="InterPro" id="IPR021215">
    <property type="entry name" value="DUF2752"/>
</dbReference>
<keyword evidence="1" id="KW-0472">Membrane</keyword>
<keyword evidence="1" id="KW-0812">Transmembrane</keyword>
<feature type="transmembrane region" description="Helical" evidence="1">
    <location>
        <begin position="38"/>
        <end position="61"/>
    </location>
</feature>
<reference evidence="2 3" key="1">
    <citation type="submission" date="2019-08" db="EMBL/GenBank/DDBJ databases">
        <title>Genome sequence of Gillisia hiemivivida IC154 (type strain).</title>
        <authorList>
            <person name="Bowman J.P."/>
        </authorList>
    </citation>
    <scope>NUCLEOTIDE SEQUENCE [LARGE SCALE GENOMIC DNA]</scope>
    <source>
        <strain evidence="2 3">IC154</strain>
    </source>
</reference>
<dbReference type="OrthoDB" id="9815897at2"/>
<name>A0A5C6ZQW1_9FLAO</name>
<protein>
    <submittedName>
        <fullName evidence="2">DUF2752 domain-containing protein</fullName>
    </submittedName>
</protein>
<keyword evidence="3" id="KW-1185">Reference proteome</keyword>
<evidence type="ECO:0000313" key="2">
    <source>
        <dbReference type="EMBL" id="TXD92046.1"/>
    </source>
</evidence>
<gene>
    <name evidence="2" type="ORF">ES724_15295</name>
</gene>
<organism evidence="2 3">
    <name type="scientific">Gillisia hiemivivida</name>
    <dbReference type="NCBI Taxonomy" id="291190"/>
    <lineage>
        <taxon>Bacteria</taxon>
        <taxon>Pseudomonadati</taxon>
        <taxon>Bacteroidota</taxon>
        <taxon>Flavobacteriia</taxon>
        <taxon>Flavobacteriales</taxon>
        <taxon>Flavobacteriaceae</taxon>
        <taxon>Gillisia</taxon>
    </lineage>
</organism>
<evidence type="ECO:0000256" key="1">
    <source>
        <dbReference type="SAM" id="Phobius"/>
    </source>
</evidence>
<sequence length="94" mass="10938">MEELLLPCLNKQLFGIECYGCGGQRSILLLLNGDFHGAFFMFPAIYPILILLGFVVFNLFYKFQKDYFIKITLILITAIVLAVSYLIKMYYFFN</sequence>
<keyword evidence="1" id="KW-1133">Transmembrane helix</keyword>
<feature type="transmembrane region" description="Helical" evidence="1">
    <location>
        <begin position="73"/>
        <end position="93"/>
    </location>
</feature>
<comment type="caution">
    <text evidence="2">The sequence shown here is derived from an EMBL/GenBank/DDBJ whole genome shotgun (WGS) entry which is preliminary data.</text>
</comment>
<dbReference type="Pfam" id="PF10825">
    <property type="entry name" value="DUF2752"/>
    <property type="match status" value="1"/>
</dbReference>
<dbReference type="Proteomes" id="UP000321367">
    <property type="component" value="Unassembled WGS sequence"/>
</dbReference>
<proteinExistence type="predicted"/>
<dbReference type="RefSeq" id="WP_146934574.1">
    <property type="nucleotide sequence ID" value="NZ_CBCSHZ010000030.1"/>
</dbReference>
<dbReference type="AlphaFoldDB" id="A0A5C6ZQW1"/>